<protein>
    <submittedName>
        <fullName evidence="1">Uncharacterized protein</fullName>
    </submittedName>
</protein>
<dbReference type="AlphaFoldDB" id="A0A6C0BKL3"/>
<name>A0A6C0BKL3_9ZZZZ</name>
<accession>A0A6C0BKL3</accession>
<organism evidence="1">
    <name type="scientific">viral metagenome</name>
    <dbReference type="NCBI Taxonomy" id="1070528"/>
    <lineage>
        <taxon>unclassified sequences</taxon>
        <taxon>metagenomes</taxon>
        <taxon>organismal metagenomes</taxon>
    </lineage>
</organism>
<reference evidence="1" key="1">
    <citation type="journal article" date="2020" name="Nature">
        <title>Giant virus diversity and host interactions through global metagenomics.</title>
        <authorList>
            <person name="Schulz F."/>
            <person name="Roux S."/>
            <person name="Paez-Espino D."/>
            <person name="Jungbluth S."/>
            <person name="Walsh D.A."/>
            <person name="Denef V.J."/>
            <person name="McMahon K.D."/>
            <person name="Konstantinidis K.T."/>
            <person name="Eloe-Fadrosh E.A."/>
            <person name="Kyrpides N.C."/>
            <person name="Woyke T."/>
        </authorList>
    </citation>
    <scope>NUCLEOTIDE SEQUENCE</scope>
    <source>
        <strain evidence="1">GVMAG-M-3300014204-73</strain>
    </source>
</reference>
<evidence type="ECO:0000313" key="1">
    <source>
        <dbReference type="EMBL" id="QHS92562.1"/>
    </source>
</evidence>
<proteinExistence type="predicted"/>
<sequence length="45" mass="5190">MLTGPQELSKADQKIFRQVFSNKPANHKIVLLKGVYYDPLDRKSD</sequence>
<dbReference type="EMBL" id="MN739181">
    <property type="protein sequence ID" value="QHS92562.1"/>
    <property type="molecule type" value="Genomic_DNA"/>
</dbReference>